<proteinExistence type="predicted"/>
<sequence>MFSYVLSEFLIGSIFWTPIQKKNTKSIQIHLLLKVAFPPMNTPDSRSAISLLINLVSDKETKESLWENICKVDVKIELARSKMKKVDEILEFMGNLAEESTEGKMQYQNLSEEVKKMVDDYVPLTHLHENHPIPYGESGRVPKRVTPVVDEVANHYGTPQGPPRTPSPMWWAIALKARSS</sequence>
<keyword evidence="2" id="KW-1185">Reference proteome</keyword>
<reference evidence="2" key="1">
    <citation type="journal article" date="2023" name="Proc. Natl. Acad. Sci. U.S.A.">
        <title>Genomic and structural basis for evolution of tropane alkaloid biosynthesis.</title>
        <authorList>
            <person name="Wanga Y.-J."/>
            <person name="Taina T."/>
            <person name="Yua J.-Y."/>
            <person name="Lia J."/>
            <person name="Xua B."/>
            <person name="Chenc J."/>
            <person name="D'Auriad J.C."/>
            <person name="Huanga J.-P."/>
            <person name="Huanga S.-X."/>
        </authorList>
    </citation>
    <scope>NUCLEOTIDE SEQUENCE [LARGE SCALE GENOMIC DNA]</scope>
    <source>
        <strain evidence="2">cv. KIB-2019</strain>
    </source>
</reference>
<protein>
    <submittedName>
        <fullName evidence="1">Uncharacterized protein</fullName>
    </submittedName>
</protein>
<dbReference type="Proteomes" id="UP001152561">
    <property type="component" value="Unassembled WGS sequence"/>
</dbReference>
<gene>
    <name evidence="1" type="ORF">K7X08_030442</name>
</gene>
<comment type="caution">
    <text evidence="1">The sequence shown here is derived from an EMBL/GenBank/DDBJ whole genome shotgun (WGS) entry which is preliminary data.</text>
</comment>
<evidence type="ECO:0000313" key="1">
    <source>
        <dbReference type="EMBL" id="KAJ8528798.1"/>
    </source>
</evidence>
<evidence type="ECO:0000313" key="2">
    <source>
        <dbReference type="Proteomes" id="UP001152561"/>
    </source>
</evidence>
<name>A0A9Q1L7D2_9SOLA</name>
<accession>A0A9Q1L7D2</accession>
<dbReference type="EMBL" id="JAJAGQ010000022">
    <property type="protein sequence ID" value="KAJ8528798.1"/>
    <property type="molecule type" value="Genomic_DNA"/>
</dbReference>
<dbReference type="AlphaFoldDB" id="A0A9Q1L7D2"/>
<organism evidence="1 2">
    <name type="scientific">Anisodus acutangulus</name>
    <dbReference type="NCBI Taxonomy" id="402998"/>
    <lineage>
        <taxon>Eukaryota</taxon>
        <taxon>Viridiplantae</taxon>
        <taxon>Streptophyta</taxon>
        <taxon>Embryophyta</taxon>
        <taxon>Tracheophyta</taxon>
        <taxon>Spermatophyta</taxon>
        <taxon>Magnoliopsida</taxon>
        <taxon>eudicotyledons</taxon>
        <taxon>Gunneridae</taxon>
        <taxon>Pentapetalae</taxon>
        <taxon>asterids</taxon>
        <taxon>lamiids</taxon>
        <taxon>Solanales</taxon>
        <taxon>Solanaceae</taxon>
        <taxon>Solanoideae</taxon>
        <taxon>Hyoscyameae</taxon>
        <taxon>Anisodus</taxon>
    </lineage>
</organism>